<organism evidence="5 6">
    <name type="scientific">Natrarchaeobius halalkaliphilus</name>
    <dbReference type="NCBI Taxonomy" id="1679091"/>
    <lineage>
        <taxon>Archaea</taxon>
        <taxon>Methanobacteriati</taxon>
        <taxon>Methanobacteriota</taxon>
        <taxon>Stenosarchaea group</taxon>
        <taxon>Halobacteria</taxon>
        <taxon>Halobacteriales</taxon>
        <taxon>Natrialbaceae</taxon>
        <taxon>Natrarchaeobius</taxon>
    </lineage>
</organism>
<dbReference type="InterPro" id="IPR002577">
    <property type="entry name" value="HTH_HxlR"/>
</dbReference>
<evidence type="ECO:0000313" key="6">
    <source>
        <dbReference type="Proteomes" id="UP000273828"/>
    </source>
</evidence>
<evidence type="ECO:0000256" key="2">
    <source>
        <dbReference type="ARBA" id="ARBA00023125"/>
    </source>
</evidence>
<dbReference type="EMBL" id="REFY01000002">
    <property type="protein sequence ID" value="RQG91603.1"/>
    <property type="molecule type" value="Genomic_DNA"/>
</dbReference>
<dbReference type="PROSITE" id="PS51118">
    <property type="entry name" value="HTH_HXLR"/>
    <property type="match status" value="1"/>
</dbReference>
<dbReference type="OrthoDB" id="10490at2157"/>
<accession>A0A3N6LPY9</accession>
<proteinExistence type="predicted"/>
<keyword evidence="2" id="KW-0238">DNA-binding</keyword>
<dbReference type="PANTHER" id="PTHR33204">
    <property type="entry name" value="TRANSCRIPTIONAL REGULATOR, MARR FAMILY"/>
    <property type="match status" value="1"/>
</dbReference>
<dbReference type="SUPFAM" id="SSF46785">
    <property type="entry name" value="Winged helix' DNA-binding domain"/>
    <property type="match status" value="1"/>
</dbReference>
<dbReference type="PANTHER" id="PTHR33204:SF18">
    <property type="entry name" value="TRANSCRIPTIONAL REGULATORY PROTEIN"/>
    <property type="match status" value="1"/>
</dbReference>
<dbReference type="Proteomes" id="UP000273828">
    <property type="component" value="Unassembled WGS sequence"/>
</dbReference>
<sequence length="126" mass="14326">MEDIRNESVDPDQPSRIDPSCYCRLGGVLELLSRRHAIQVICLVGAVGPVRYGEIEDALGEISSSTLSSRLSELVEAGYLEREQYDEIPPRVEYELTMTGEQLRQRLHPLLEWAEIHEEFEEPAEA</sequence>
<dbReference type="Gene3D" id="1.10.10.10">
    <property type="entry name" value="Winged helix-like DNA-binding domain superfamily/Winged helix DNA-binding domain"/>
    <property type="match status" value="1"/>
</dbReference>
<name>A0A3N6LPY9_9EURY</name>
<gene>
    <name evidence="5" type="ORF">EA462_06530</name>
</gene>
<comment type="caution">
    <text evidence="5">The sequence shown here is derived from an EMBL/GenBank/DDBJ whole genome shotgun (WGS) entry which is preliminary data.</text>
</comment>
<dbReference type="RefSeq" id="WP_124177733.1">
    <property type="nucleotide sequence ID" value="NZ_REFY01000002.1"/>
</dbReference>
<dbReference type="InterPro" id="IPR036388">
    <property type="entry name" value="WH-like_DNA-bd_sf"/>
</dbReference>
<evidence type="ECO:0000256" key="1">
    <source>
        <dbReference type="ARBA" id="ARBA00023015"/>
    </source>
</evidence>
<protein>
    <submittedName>
        <fullName evidence="5">Transcriptional regulator</fullName>
    </submittedName>
</protein>
<dbReference type="Pfam" id="PF01638">
    <property type="entry name" value="HxlR"/>
    <property type="match status" value="1"/>
</dbReference>
<keyword evidence="3" id="KW-0804">Transcription</keyword>
<dbReference type="GO" id="GO:0003677">
    <property type="term" value="F:DNA binding"/>
    <property type="evidence" value="ECO:0007669"/>
    <property type="project" value="UniProtKB-KW"/>
</dbReference>
<reference evidence="5 6" key="1">
    <citation type="submission" date="2018-10" db="EMBL/GenBank/DDBJ databases">
        <title>Natrarchaeobius chitinivorans gen. nov., sp. nov., and Natrarchaeobius haloalkaliphilus sp. nov., alkaliphilic, chitin-utilizing haloarchaea from hypersaline alkaline lakes.</title>
        <authorList>
            <person name="Sorokin D.Y."/>
            <person name="Elcheninov A.G."/>
            <person name="Kostrikina N.A."/>
            <person name="Bale N.J."/>
            <person name="Sinninghe Damste J.S."/>
            <person name="Khijniak T.V."/>
            <person name="Kublanov I.V."/>
            <person name="Toshchakov S.V."/>
        </authorList>
    </citation>
    <scope>NUCLEOTIDE SEQUENCE [LARGE SCALE GENOMIC DNA]</scope>
    <source>
        <strain evidence="5 6">AArcht-Sl</strain>
    </source>
</reference>
<evidence type="ECO:0000313" key="5">
    <source>
        <dbReference type="EMBL" id="RQG91603.1"/>
    </source>
</evidence>
<feature type="domain" description="HTH hxlR-type" evidence="4">
    <location>
        <begin position="23"/>
        <end position="122"/>
    </location>
</feature>
<dbReference type="AlphaFoldDB" id="A0A3N6LPY9"/>
<keyword evidence="6" id="KW-1185">Reference proteome</keyword>
<evidence type="ECO:0000256" key="3">
    <source>
        <dbReference type="ARBA" id="ARBA00023163"/>
    </source>
</evidence>
<evidence type="ECO:0000259" key="4">
    <source>
        <dbReference type="PROSITE" id="PS51118"/>
    </source>
</evidence>
<dbReference type="InterPro" id="IPR036390">
    <property type="entry name" value="WH_DNA-bd_sf"/>
</dbReference>
<keyword evidence="1" id="KW-0805">Transcription regulation</keyword>